<dbReference type="InterPro" id="IPR015915">
    <property type="entry name" value="Kelch-typ_b-propeller"/>
</dbReference>
<gene>
    <name evidence="4" type="ORF">OAUR00152_LOCUS30913</name>
</gene>
<name>A0A7S4JNF2_9STRA</name>
<evidence type="ECO:0000313" key="4">
    <source>
        <dbReference type="EMBL" id="CAE2269158.1"/>
    </source>
</evidence>
<feature type="chain" id="PRO_5030722394" evidence="3">
    <location>
        <begin position="30"/>
        <end position="463"/>
    </location>
</feature>
<dbReference type="Gene3D" id="2.120.10.80">
    <property type="entry name" value="Kelch-type beta propeller"/>
    <property type="match status" value="2"/>
</dbReference>
<evidence type="ECO:0000256" key="1">
    <source>
        <dbReference type="ARBA" id="ARBA00022441"/>
    </source>
</evidence>
<proteinExistence type="predicted"/>
<evidence type="ECO:0000256" key="3">
    <source>
        <dbReference type="SAM" id="SignalP"/>
    </source>
</evidence>
<dbReference type="EMBL" id="HBKQ01044824">
    <property type="protein sequence ID" value="CAE2269158.1"/>
    <property type="molecule type" value="Transcribed_RNA"/>
</dbReference>
<dbReference type="AlphaFoldDB" id="A0A7S4JNF2"/>
<dbReference type="Pfam" id="PF01344">
    <property type="entry name" value="Kelch_1"/>
    <property type="match status" value="2"/>
</dbReference>
<keyword evidence="3" id="KW-0732">Signal</keyword>
<keyword evidence="1" id="KW-0880">Kelch repeat</keyword>
<dbReference type="PANTHER" id="PTHR24412">
    <property type="entry name" value="KELCH PROTEIN"/>
    <property type="match status" value="1"/>
</dbReference>
<protein>
    <submittedName>
        <fullName evidence="4">Uncharacterized protein</fullName>
    </submittedName>
</protein>
<dbReference type="InterPro" id="IPR011043">
    <property type="entry name" value="Gal_Oxase/kelch_b-propeller"/>
</dbReference>
<evidence type="ECO:0000256" key="2">
    <source>
        <dbReference type="ARBA" id="ARBA00022737"/>
    </source>
</evidence>
<accession>A0A7S4JNF2</accession>
<keyword evidence="2" id="KW-0677">Repeat</keyword>
<feature type="signal peptide" evidence="3">
    <location>
        <begin position="1"/>
        <end position="29"/>
    </location>
</feature>
<dbReference type="SUPFAM" id="SSF50965">
    <property type="entry name" value="Galactose oxidase, central domain"/>
    <property type="match status" value="1"/>
</dbReference>
<sequence length="463" mass="49934">MVRYSPHSLLLLSALSLFGFSGHPTLAHASSSDDHDHDDHSHGGVAAEWQVHPTRMPSPLSDHSATILPSVRAAGNARKSQIVIAGGCDHPEGNAFVDAAAGEMDYFACDRLTDQVWAFDPEGTEGDGGVGEDGDGRWKRLAEMPRERYRHAAVEANGKLILVGGRTVSDEMIPEIDVYDPSTDTWSTPGTLAEGIQTADNAAFVNKKGTALFVAGGYYGYDYDTLDRVIQIDLSLLLDTVEPKLVYKAAAKLGMKRGDVHAVVDGEGKYAYLAGGFNHLNDFCAPLSATERYEFETDEWKTVAPMANGRGDKALVFLRGIVYAIGGETLADDWCDDKEGGNLVRDQSQVMDDVEAFDPSYEGNNNPGYADSYGRWTKIDDIPNARFRFAAAPWESERAIWVFGGQQPLDVECECHATSNIVATINFDENMKQMGGSGAASMGKMASVVGAVAGVIYGAAMLL</sequence>
<organism evidence="4">
    <name type="scientific">Odontella aurita</name>
    <dbReference type="NCBI Taxonomy" id="265563"/>
    <lineage>
        <taxon>Eukaryota</taxon>
        <taxon>Sar</taxon>
        <taxon>Stramenopiles</taxon>
        <taxon>Ochrophyta</taxon>
        <taxon>Bacillariophyta</taxon>
        <taxon>Mediophyceae</taxon>
        <taxon>Biddulphiophycidae</taxon>
        <taxon>Eupodiscales</taxon>
        <taxon>Odontellaceae</taxon>
        <taxon>Odontella</taxon>
    </lineage>
</organism>
<dbReference type="SMART" id="SM00612">
    <property type="entry name" value="Kelch"/>
    <property type="match status" value="2"/>
</dbReference>
<reference evidence="4" key="1">
    <citation type="submission" date="2021-01" db="EMBL/GenBank/DDBJ databases">
        <authorList>
            <person name="Corre E."/>
            <person name="Pelletier E."/>
            <person name="Niang G."/>
            <person name="Scheremetjew M."/>
            <person name="Finn R."/>
            <person name="Kale V."/>
            <person name="Holt S."/>
            <person name="Cochrane G."/>
            <person name="Meng A."/>
            <person name="Brown T."/>
            <person name="Cohen L."/>
        </authorList>
    </citation>
    <scope>NUCLEOTIDE SEQUENCE</scope>
    <source>
        <strain evidence="4">Isolate 1302-5</strain>
    </source>
</reference>
<dbReference type="InterPro" id="IPR006652">
    <property type="entry name" value="Kelch_1"/>
</dbReference>
<dbReference type="PANTHER" id="PTHR24412:SF489">
    <property type="entry name" value="RING FINGER DOMAIN AND KELCH REPEAT-CONTAINING PROTEIN DDB_G0271372"/>
    <property type="match status" value="1"/>
</dbReference>